<protein>
    <submittedName>
        <fullName evidence="8">Uncharacterized protein</fullName>
    </submittedName>
</protein>
<dbReference type="VEuPathDB" id="ToxoDB:ETH2_0418100"/>
<feature type="compositionally biased region" description="Basic and acidic residues" evidence="7">
    <location>
        <begin position="208"/>
        <end position="221"/>
    </location>
</feature>
<sequence>MARKSFRISKVGLGGTGDNWMVEMVRAIASDSEIEALGVPIEEAGKAICKNVFPILKNHLAFVVQYDRNCFEAALVDEITQGEGPIASMELLEKVKEAEEKIKELTKTVATQSEKMIELENNLAQAHDFLDKVEAAKESALSAAEQSREFAKKEEERFPKSNKEFVEELRMKLRDEVVLELAEEATAASSNVMTAEKEVQTDPATPEKNADIVEKPAEKPESVPVSPPQPPAQEQSEENNVSGRRLTATDRDLIKKCIDEIRRLNTLLSSHGSPSLGFPQREIEEDRRGISVRNTCVGTSEGSFGGFQGNVYEHVPLTTLRLSPIYRANLERTEGATPRSMRHPVHQPANPPTRLSPRGVPQFVEGSTLAATWFSSPPAAAVVADMTGVSAVPAPPHQQGPSSGSGEAATLQDSPQQQTFMHSHLMSAEVPEDVVVSGSPESSQHTALPVKGNKAFSLPASLHAEVAAGEIGKTAAQIPKAKFQPSFANDPYLSLEPPDPSSSASAVLNTTDYVTENTTEVTRLPRSPEGTETEAVATTELSAAVADLDVPSAAPTALPEPAASGQNSPVKEISIAAPATETPIPNSTSGFVEGASLKEAQRAEVEESQWQVSPTPSLGAHGSSSANAALEALSSSHSEAAVAGGEKKIEPTTAIDKNQNFSSQGEQPISNSQPKAAPTTLPPQQPQQQQQQQQPVQHQQQPVQQQQQPVQQQQQSVQQQQQPVQQQQQPLQQLQSDEQKSKPEQQLSQPQPQQQQSPQPPQSDKQQQQKEQQQQQQQQQPAQQQQQPSLQEQSSQQQKLSTQQLQPPSQQQVQEAPQPQEPQQPPAQPQQQPPQQPQQQQLVGEQLLQGAAAVRAQQAAAAERESVCVGVEGRLCLPPEAIFGQQGPPLWPLVTGGSAWRRSHATKTIRLAPLQRTAREHFRPPPLHPEAPLAAPLALHPVGGRESFGDRLAQMNEAPPDPDNGVYLPLKGSKLGSAPRKFPKKETKQTPEATCKTLSDLRIRNEVLENQVLGLSVALGQAHERLNTLTRVCDRLTGGVSAQR</sequence>
<evidence type="ECO:0000256" key="3">
    <source>
        <dbReference type="ARBA" id="ARBA00022741"/>
    </source>
</evidence>
<dbReference type="EMBL" id="HG674553">
    <property type="protein sequence ID" value="CDJ39625.1"/>
    <property type="molecule type" value="Genomic_DNA"/>
</dbReference>
<evidence type="ECO:0000313" key="9">
    <source>
        <dbReference type="Proteomes" id="UP000030747"/>
    </source>
</evidence>
<feature type="compositionally biased region" description="Low complexity" evidence="7">
    <location>
        <begin position="744"/>
        <end position="818"/>
    </location>
</feature>
<keyword evidence="9" id="KW-1185">Reference proteome</keyword>
<evidence type="ECO:0000256" key="7">
    <source>
        <dbReference type="SAM" id="MobiDB-lite"/>
    </source>
</evidence>
<dbReference type="GO" id="GO:0004674">
    <property type="term" value="F:protein serine/threonine kinase activity"/>
    <property type="evidence" value="ECO:0007669"/>
    <property type="project" value="UniProtKB-KW"/>
</dbReference>
<name>U6KVU1_EIMTE</name>
<keyword evidence="6" id="KW-0175">Coiled coil</keyword>
<keyword evidence="2" id="KW-0808">Transferase</keyword>
<dbReference type="VEuPathDB" id="ToxoDB:ETH_00003545"/>
<feature type="compositionally biased region" description="Low complexity" evidence="7">
    <location>
        <begin position="686"/>
        <end position="735"/>
    </location>
</feature>
<feature type="region of interest" description="Disordered" evidence="7">
    <location>
        <begin position="597"/>
        <end position="844"/>
    </location>
</feature>
<evidence type="ECO:0000256" key="6">
    <source>
        <dbReference type="SAM" id="Coils"/>
    </source>
</evidence>
<feature type="region of interest" description="Disordered" evidence="7">
    <location>
        <begin position="333"/>
        <end position="358"/>
    </location>
</feature>
<keyword evidence="1" id="KW-0723">Serine/threonine-protein kinase</keyword>
<feature type="compositionally biased region" description="Polar residues" evidence="7">
    <location>
        <begin position="655"/>
        <end position="674"/>
    </location>
</feature>
<feature type="coiled-coil region" evidence="6">
    <location>
        <begin position="88"/>
        <end position="136"/>
    </location>
</feature>
<evidence type="ECO:0000313" key="8">
    <source>
        <dbReference type="EMBL" id="CDJ39625.1"/>
    </source>
</evidence>
<keyword evidence="3" id="KW-0547">Nucleotide-binding</keyword>
<feature type="compositionally biased region" description="Pro residues" evidence="7">
    <location>
        <begin position="819"/>
        <end position="836"/>
    </location>
</feature>
<dbReference type="GeneID" id="25249922"/>
<evidence type="ECO:0000256" key="5">
    <source>
        <dbReference type="ARBA" id="ARBA00022840"/>
    </source>
</evidence>
<proteinExistence type="predicted"/>
<dbReference type="AlphaFoldDB" id="U6KVU1"/>
<dbReference type="GO" id="GO:0005524">
    <property type="term" value="F:ATP binding"/>
    <property type="evidence" value="ECO:0007669"/>
    <property type="project" value="UniProtKB-KW"/>
</dbReference>
<dbReference type="GO" id="GO:0035556">
    <property type="term" value="P:intracellular signal transduction"/>
    <property type="evidence" value="ECO:0007669"/>
    <property type="project" value="TreeGrafter"/>
</dbReference>
<feature type="region of interest" description="Disordered" evidence="7">
    <location>
        <begin position="390"/>
        <end position="416"/>
    </location>
</feature>
<gene>
    <name evidence="8" type="ORF">ETH_00003545</name>
</gene>
<dbReference type="GO" id="GO:0005634">
    <property type="term" value="C:nucleus"/>
    <property type="evidence" value="ECO:0007669"/>
    <property type="project" value="TreeGrafter"/>
</dbReference>
<keyword evidence="5" id="KW-0067">ATP-binding</keyword>
<feature type="region of interest" description="Disordered" evidence="7">
    <location>
        <begin position="186"/>
        <end position="246"/>
    </location>
</feature>
<dbReference type="RefSeq" id="XP_013230380.1">
    <property type="nucleotide sequence ID" value="XM_013374926.1"/>
</dbReference>
<evidence type="ECO:0000256" key="1">
    <source>
        <dbReference type="ARBA" id="ARBA00022527"/>
    </source>
</evidence>
<reference evidence="8" key="1">
    <citation type="submission" date="2013-10" db="EMBL/GenBank/DDBJ databases">
        <title>Genomic analysis of the causative agents of coccidiosis in chickens.</title>
        <authorList>
            <person name="Reid A.J."/>
            <person name="Blake D."/>
            <person name="Billington K."/>
            <person name="Browne H."/>
            <person name="Dunn M."/>
            <person name="Hung S."/>
            <person name="Kawahara F."/>
            <person name="Miranda-Saavedra D."/>
            <person name="Mourier T."/>
            <person name="Nagra H."/>
            <person name="Otto T.D."/>
            <person name="Rawlings N."/>
            <person name="Sanchez A."/>
            <person name="Sanders M."/>
            <person name="Subramaniam C."/>
            <person name="Tay Y."/>
            <person name="Dear P."/>
            <person name="Doerig C."/>
            <person name="Gruber A."/>
            <person name="Parkinson J."/>
            <person name="Shirley M."/>
            <person name="Wan K.L."/>
            <person name="Berriman M."/>
            <person name="Tomley F."/>
            <person name="Pain A."/>
        </authorList>
    </citation>
    <scope>NUCLEOTIDE SEQUENCE [LARGE SCALE GENOMIC DNA]</scope>
    <source>
        <strain evidence="8">Houghton</strain>
    </source>
</reference>
<dbReference type="PANTHER" id="PTHR24342:SF14">
    <property type="entry name" value="DEATH-ASSOCIATED PROTEIN KINASE DAPK-1"/>
    <property type="match status" value="1"/>
</dbReference>
<dbReference type="Proteomes" id="UP000030747">
    <property type="component" value="Unassembled WGS sequence"/>
</dbReference>
<dbReference type="OMA" id="CRCHETK"/>
<evidence type="ECO:0000256" key="4">
    <source>
        <dbReference type="ARBA" id="ARBA00022777"/>
    </source>
</evidence>
<keyword evidence="4" id="KW-0418">Kinase</keyword>
<accession>U6KVU1</accession>
<dbReference type="PANTHER" id="PTHR24342">
    <property type="entry name" value="SERINE/THREONINE-PROTEIN KINASE 17"/>
    <property type="match status" value="1"/>
</dbReference>
<feature type="compositionally biased region" description="Polar residues" evidence="7">
    <location>
        <begin position="399"/>
        <end position="416"/>
    </location>
</feature>
<dbReference type="OrthoDB" id="347546at2759"/>
<evidence type="ECO:0000256" key="2">
    <source>
        <dbReference type="ARBA" id="ARBA00022679"/>
    </source>
</evidence>
<reference evidence="8" key="2">
    <citation type="submission" date="2013-10" db="EMBL/GenBank/DDBJ databases">
        <authorList>
            <person name="Aslett M."/>
        </authorList>
    </citation>
    <scope>NUCLEOTIDE SEQUENCE [LARGE SCALE GENOMIC DNA]</scope>
    <source>
        <strain evidence="8">Houghton</strain>
    </source>
</reference>
<organism evidence="8 9">
    <name type="scientific">Eimeria tenella</name>
    <name type="common">Coccidian parasite</name>
    <dbReference type="NCBI Taxonomy" id="5802"/>
    <lineage>
        <taxon>Eukaryota</taxon>
        <taxon>Sar</taxon>
        <taxon>Alveolata</taxon>
        <taxon>Apicomplexa</taxon>
        <taxon>Conoidasida</taxon>
        <taxon>Coccidia</taxon>
        <taxon>Eucoccidiorida</taxon>
        <taxon>Eimeriorina</taxon>
        <taxon>Eimeriidae</taxon>
        <taxon>Eimeria</taxon>
    </lineage>
</organism>
<feature type="compositionally biased region" description="Low complexity" evidence="7">
    <location>
        <begin position="623"/>
        <end position="643"/>
    </location>
</feature>